<evidence type="ECO:0000313" key="1">
    <source>
        <dbReference type="EMBL" id="KAF0711081.1"/>
    </source>
</evidence>
<dbReference type="PANTHER" id="PTHR45749">
    <property type="match status" value="1"/>
</dbReference>
<accession>A0A6G0VVI8</accession>
<organism evidence="1 2">
    <name type="scientific">Aphis craccivora</name>
    <name type="common">Cowpea aphid</name>
    <dbReference type="NCBI Taxonomy" id="307492"/>
    <lineage>
        <taxon>Eukaryota</taxon>
        <taxon>Metazoa</taxon>
        <taxon>Ecdysozoa</taxon>
        <taxon>Arthropoda</taxon>
        <taxon>Hexapoda</taxon>
        <taxon>Insecta</taxon>
        <taxon>Pterygota</taxon>
        <taxon>Neoptera</taxon>
        <taxon>Paraneoptera</taxon>
        <taxon>Hemiptera</taxon>
        <taxon>Sternorrhyncha</taxon>
        <taxon>Aphidomorpha</taxon>
        <taxon>Aphidoidea</taxon>
        <taxon>Aphididae</taxon>
        <taxon>Aphidini</taxon>
        <taxon>Aphis</taxon>
        <taxon>Aphis</taxon>
    </lineage>
</organism>
<feature type="non-terminal residue" evidence="1">
    <location>
        <position position="296"/>
    </location>
</feature>
<sequence>MDEVIESNTNISLFIPPLFSSHHQIKVAFVDAQPCQPQSNAPFASNKVYFRKMPDGKYEKHENSKPHDSACKAYFNISSGKTINSFFSHRQKMVELNREIMTRIVDIALLIAKQGLAFRGKRYEAAYNLSDLISNLNQGNFLEIVKLAAKYDPVLQTHINNSIKKSLIKQGKTGRGPTCIWKNFLSKDQTGNDKLRKIKKLGTTWWNSKDAALKNIFGPWSESSETSDRYDILLESLYLIRLSFQYESIVTRIRIKYNRSVPMYCACVVYAVQSNEPRYNNRYTFRQSLDNLLGRL</sequence>
<dbReference type="PANTHER" id="PTHR45749:SF21">
    <property type="entry name" value="DUF4371 DOMAIN-CONTAINING PROTEIN"/>
    <property type="match status" value="1"/>
</dbReference>
<reference evidence="1 2" key="1">
    <citation type="submission" date="2019-08" db="EMBL/GenBank/DDBJ databases">
        <title>Whole genome of Aphis craccivora.</title>
        <authorList>
            <person name="Voronova N.V."/>
            <person name="Shulinski R.S."/>
            <person name="Bandarenka Y.V."/>
            <person name="Zhorov D.G."/>
            <person name="Warner D."/>
        </authorList>
    </citation>
    <scope>NUCLEOTIDE SEQUENCE [LARGE SCALE GENOMIC DNA]</scope>
    <source>
        <strain evidence="1">180601</strain>
        <tissue evidence="1">Whole Body</tissue>
    </source>
</reference>
<evidence type="ECO:0000313" key="2">
    <source>
        <dbReference type="Proteomes" id="UP000478052"/>
    </source>
</evidence>
<protein>
    <submittedName>
        <fullName evidence="1">Dimer Tnp hAT domain-containing protein</fullName>
    </submittedName>
</protein>
<dbReference type="OrthoDB" id="6629156at2759"/>
<dbReference type="Proteomes" id="UP000478052">
    <property type="component" value="Unassembled WGS sequence"/>
</dbReference>
<comment type="caution">
    <text evidence="1">The sequence shown here is derived from an EMBL/GenBank/DDBJ whole genome shotgun (WGS) entry which is preliminary data.</text>
</comment>
<keyword evidence="2" id="KW-1185">Reference proteome</keyword>
<proteinExistence type="predicted"/>
<dbReference type="EMBL" id="VUJU01011410">
    <property type="protein sequence ID" value="KAF0711081.1"/>
    <property type="molecule type" value="Genomic_DNA"/>
</dbReference>
<dbReference type="AlphaFoldDB" id="A0A6G0VVI8"/>
<name>A0A6G0VVI8_APHCR</name>
<gene>
    <name evidence="1" type="ORF">FWK35_00027655</name>
</gene>